<evidence type="ECO:0000313" key="3">
    <source>
        <dbReference type="Proteomes" id="UP000533900"/>
    </source>
</evidence>
<proteinExistence type="predicted"/>
<evidence type="ECO:0000313" key="2">
    <source>
        <dbReference type="EMBL" id="MBC2846855.1"/>
    </source>
</evidence>
<dbReference type="EMBL" id="JACLCP010000010">
    <property type="protein sequence ID" value="MBC2846855.1"/>
    <property type="molecule type" value="Genomic_DNA"/>
</dbReference>
<name>A0A842IVK1_9FLAO</name>
<dbReference type="AlphaFoldDB" id="A0A842IVK1"/>
<feature type="non-terminal residue" evidence="2">
    <location>
        <position position="562"/>
    </location>
</feature>
<evidence type="ECO:0000256" key="1">
    <source>
        <dbReference type="SAM" id="MobiDB-lite"/>
    </source>
</evidence>
<feature type="compositionally biased region" description="Polar residues" evidence="1">
    <location>
        <begin position="551"/>
        <end position="562"/>
    </location>
</feature>
<protein>
    <submittedName>
        <fullName evidence="2">Uncharacterized protein</fullName>
    </submittedName>
</protein>
<dbReference type="Proteomes" id="UP000533900">
    <property type="component" value="Unassembled WGS sequence"/>
</dbReference>
<gene>
    <name evidence="2" type="ORF">H7F21_17260</name>
</gene>
<feature type="region of interest" description="Disordered" evidence="1">
    <location>
        <begin position="540"/>
        <end position="562"/>
    </location>
</feature>
<comment type="caution">
    <text evidence="2">The sequence shown here is derived from an EMBL/GenBank/DDBJ whole genome shotgun (WGS) entry which is preliminary data.</text>
</comment>
<organism evidence="2 3">
    <name type="scientific">Winogradskyella flava</name>
    <dbReference type="NCBI Taxonomy" id="1884876"/>
    <lineage>
        <taxon>Bacteria</taxon>
        <taxon>Pseudomonadati</taxon>
        <taxon>Bacteroidota</taxon>
        <taxon>Flavobacteriia</taxon>
        <taxon>Flavobacteriales</taxon>
        <taxon>Flavobacteriaceae</taxon>
        <taxon>Winogradskyella</taxon>
    </lineage>
</organism>
<feature type="non-terminal residue" evidence="2">
    <location>
        <position position="1"/>
    </location>
</feature>
<accession>A0A842IVK1</accession>
<sequence length="562" mass="60663">NTSNGQIVHVRVEDTVTGCYDTTTLELVVEQAPVANVPQPLRYCDPDNDGTGMFMLADADNEITGSAPGLTVSYHDTMENAENNADALDTTIAYGNTTANMQALYARVESSTIATDCATIVELVLIVEPTPQIEEPTPLEECDDPSADGFAEFDLTSKAAEVLNGLDATQYMISYYRSEADAEMDNNPIGSPGAYTNTVEDGELVWIRVEDGNTVEGCYKLTSLELIVHPLPVLAMPMPFELCDVDNPGDEEEAFDLEDVSAEILNGVPGVTISYHETQVDADNGTGAIVGPYTNMATAQTIFVRGENNATGCYSTTTLTIRVNPVPTPTPSDQLPEMELCDEVNTGDGIEIFDLTTNEILILNGETGVTTTYHETAEDADTGDNPIGDPTSYTNAATPEQQIHVRVTNNITGCYALVDFTIRVNPLPEVVAVTDFIQCELNTDGIDSFDLATKNEEVLNGQDPNRFIVTYHDNITDAESGANALVLPYTNTSNPQEVIVTITDTTTGCSISTQRFNLQVDEASQANADMELILYEQCDDNMETDGDPGNDSVQFDLSTQDA</sequence>
<keyword evidence="3" id="KW-1185">Reference proteome</keyword>
<reference evidence="2" key="1">
    <citation type="submission" date="2020-08" db="EMBL/GenBank/DDBJ databases">
        <title>Winogradskyella ouciana sp. nov., isolated from the hadal seawater of the Mariana Trench.</title>
        <authorList>
            <person name="He X."/>
        </authorList>
    </citation>
    <scope>NUCLEOTIDE SEQUENCE [LARGE SCALE GENOMIC DNA]</scope>
    <source>
        <strain evidence="2">KCTC 52348</strain>
    </source>
</reference>